<gene>
    <name evidence="2" type="ORF">CJ192_06845</name>
</gene>
<keyword evidence="1" id="KW-1133">Transmembrane helix</keyword>
<evidence type="ECO:0000313" key="3">
    <source>
        <dbReference type="Proteomes" id="UP000235658"/>
    </source>
</evidence>
<protein>
    <submittedName>
        <fullName evidence="2">DUF340 domain-containing protein</fullName>
    </submittedName>
</protein>
<feature type="transmembrane region" description="Helical" evidence="1">
    <location>
        <begin position="33"/>
        <end position="52"/>
    </location>
</feature>
<accession>A0A2N6UHZ0</accession>
<dbReference type="EMBL" id="PNHP01000004">
    <property type="protein sequence ID" value="PMC81229.1"/>
    <property type="molecule type" value="Genomic_DNA"/>
</dbReference>
<dbReference type="GeneID" id="84578900"/>
<keyword evidence="1" id="KW-0812">Transmembrane</keyword>
<feature type="transmembrane region" description="Helical" evidence="1">
    <location>
        <begin position="59"/>
        <end position="77"/>
    </location>
</feature>
<dbReference type="AlphaFoldDB" id="A0A2N6UHZ0"/>
<feature type="transmembrane region" description="Helical" evidence="1">
    <location>
        <begin position="7"/>
        <end position="27"/>
    </location>
</feature>
<keyword evidence="1" id="KW-0472">Membrane</keyword>
<proteinExistence type="predicted"/>
<dbReference type="RefSeq" id="WP_004816074.1">
    <property type="nucleotide sequence ID" value="NZ_JAHAHW010000003.1"/>
</dbReference>
<evidence type="ECO:0000256" key="1">
    <source>
        <dbReference type="SAM" id="Phobius"/>
    </source>
</evidence>
<organism evidence="2 3">
    <name type="scientific">Anaerococcus hydrogenalis</name>
    <dbReference type="NCBI Taxonomy" id="33029"/>
    <lineage>
        <taxon>Bacteria</taxon>
        <taxon>Bacillati</taxon>
        <taxon>Bacillota</taxon>
        <taxon>Tissierellia</taxon>
        <taxon>Tissierellales</taxon>
        <taxon>Peptoniphilaceae</taxon>
        <taxon>Anaerococcus</taxon>
    </lineage>
</organism>
<comment type="caution">
    <text evidence="2">The sequence shown here is derived from an EMBL/GenBank/DDBJ whole genome shotgun (WGS) entry which is preliminary data.</text>
</comment>
<dbReference type="Proteomes" id="UP000235658">
    <property type="component" value="Unassembled WGS sequence"/>
</dbReference>
<sequence>MKFKEKIYVLAITAAISVIANWIGPGISPLKGIPGVLILALISIAGIGISEIMPGKIPAVAYIVTLATIVTIPAFPFSEFISYHTGNVDFTTLCTPILAYAGIYTGENLDNLKKTGPKIIILAIFVILGTYLGSAIIAQIILKMLGRI</sequence>
<evidence type="ECO:0000313" key="2">
    <source>
        <dbReference type="EMBL" id="PMC81229.1"/>
    </source>
</evidence>
<name>A0A2N6UHZ0_9FIRM</name>
<reference evidence="2 3" key="1">
    <citation type="submission" date="2017-09" db="EMBL/GenBank/DDBJ databases">
        <title>Bacterial strain isolated from the female urinary microbiota.</title>
        <authorList>
            <person name="Thomas-White K."/>
            <person name="Kumar N."/>
            <person name="Forster S."/>
            <person name="Putonti C."/>
            <person name="Lawley T."/>
            <person name="Wolfe A.J."/>
        </authorList>
    </citation>
    <scope>NUCLEOTIDE SEQUENCE [LARGE SCALE GENOMIC DNA]</scope>
    <source>
        <strain evidence="2 3">UMB0204</strain>
    </source>
</reference>
<feature type="transmembrane region" description="Helical" evidence="1">
    <location>
        <begin position="119"/>
        <end position="142"/>
    </location>
</feature>